<dbReference type="EMBL" id="CAJVQB010047113">
    <property type="protein sequence ID" value="CAG8833322.1"/>
    <property type="molecule type" value="Genomic_DNA"/>
</dbReference>
<dbReference type="Proteomes" id="UP000789901">
    <property type="component" value="Unassembled WGS sequence"/>
</dbReference>
<feature type="compositionally biased region" description="Basic and acidic residues" evidence="1">
    <location>
        <begin position="79"/>
        <end position="95"/>
    </location>
</feature>
<reference evidence="2 3" key="1">
    <citation type="submission" date="2021-06" db="EMBL/GenBank/DDBJ databases">
        <authorList>
            <person name="Kallberg Y."/>
            <person name="Tangrot J."/>
            <person name="Rosling A."/>
        </authorList>
    </citation>
    <scope>NUCLEOTIDE SEQUENCE [LARGE SCALE GENOMIC DNA]</scope>
    <source>
        <strain evidence="2 3">120-4 pot B 10/14</strain>
    </source>
</reference>
<keyword evidence="3" id="KW-1185">Reference proteome</keyword>
<gene>
    <name evidence="2" type="ORF">GMARGA_LOCUS31495</name>
</gene>
<name>A0ABN7WIT7_GIGMA</name>
<feature type="non-terminal residue" evidence="2">
    <location>
        <position position="119"/>
    </location>
</feature>
<feature type="compositionally biased region" description="Basic and acidic residues" evidence="1">
    <location>
        <begin position="58"/>
        <end position="72"/>
    </location>
</feature>
<proteinExistence type="predicted"/>
<comment type="caution">
    <text evidence="2">The sequence shown here is derived from an EMBL/GenBank/DDBJ whole genome shotgun (WGS) entry which is preliminary data.</text>
</comment>
<accession>A0ABN7WIT7</accession>
<protein>
    <submittedName>
        <fullName evidence="2">38100_t:CDS:1</fullName>
    </submittedName>
</protein>
<organism evidence="2 3">
    <name type="scientific">Gigaspora margarita</name>
    <dbReference type="NCBI Taxonomy" id="4874"/>
    <lineage>
        <taxon>Eukaryota</taxon>
        <taxon>Fungi</taxon>
        <taxon>Fungi incertae sedis</taxon>
        <taxon>Mucoromycota</taxon>
        <taxon>Glomeromycotina</taxon>
        <taxon>Glomeromycetes</taxon>
        <taxon>Diversisporales</taxon>
        <taxon>Gigasporaceae</taxon>
        <taxon>Gigaspora</taxon>
    </lineage>
</organism>
<sequence>MQTQVQNQTKIMESVTYSANNPYITEATQNGNIEDNAKEQELICDKDSEISEGASNEKISDNRLDKNIHGEENPLYTPESEKEEVVNAENAESRKEIEAEKVVQEYKKGDKMEIVVNTH</sequence>
<evidence type="ECO:0000313" key="2">
    <source>
        <dbReference type="EMBL" id="CAG8833322.1"/>
    </source>
</evidence>
<feature type="region of interest" description="Disordered" evidence="1">
    <location>
        <begin position="48"/>
        <end position="95"/>
    </location>
</feature>
<evidence type="ECO:0000256" key="1">
    <source>
        <dbReference type="SAM" id="MobiDB-lite"/>
    </source>
</evidence>
<evidence type="ECO:0000313" key="3">
    <source>
        <dbReference type="Proteomes" id="UP000789901"/>
    </source>
</evidence>